<evidence type="ECO:0000313" key="1">
    <source>
        <dbReference type="EMBL" id="KAE9398098.1"/>
    </source>
</evidence>
<organism evidence="1 2">
    <name type="scientific">Gymnopus androsaceus JB14</name>
    <dbReference type="NCBI Taxonomy" id="1447944"/>
    <lineage>
        <taxon>Eukaryota</taxon>
        <taxon>Fungi</taxon>
        <taxon>Dikarya</taxon>
        <taxon>Basidiomycota</taxon>
        <taxon>Agaricomycotina</taxon>
        <taxon>Agaricomycetes</taxon>
        <taxon>Agaricomycetidae</taxon>
        <taxon>Agaricales</taxon>
        <taxon>Marasmiineae</taxon>
        <taxon>Omphalotaceae</taxon>
        <taxon>Gymnopus</taxon>
    </lineage>
</organism>
<reference evidence="1" key="1">
    <citation type="journal article" date="2019" name="Environ. Microbiol.">
        <title>Fungal ecological strategies reflected in gene transcription - a case study of two litter decomposers.</title>
        <authorList>
            <person name="Barbi F."/>
            <person name="Kohler A."/>
            <person name="Barry K."/>
            <person name="Baskaran P."/>
            <person name="Daum C."/>
            <person name="Fauchery L."/>
            <person name="Ihrmark K."/>
            <person name="Kuo A."/>
            <person name="LaButti K."/>
            <person name="Lipzen A."/>
            <person name="Morin E."/>
            <person name="Grigoriev I.V."/>
            <person name="Henrissat B."/>
            <person name="Lindahl B."/>
            <person name="Martin F."/>
        </authorList>
    </citation>
    <scope>NUCLEOTIDE SEQUENCE</scope>
    <source>
        <strain evidence="1">JB14</strain>
    </source>
</reference>
<evidence type="ECO:0000313" key="2">
    <source>
        <dbReference type="Proteomes" id="UP000799118"/>
    </source>
</evidence>
<name>A0A6A4HKV9_9AGAR</name>
<evidence type="ECO:0008006" key="3">
    <source>
        <dbReference type="Google" id="ProtNLM"/>
    </source>
</evidence>
<keyword evidence="2" id="KW-1185">Reference proteome</keyword>
<dbReference type="AlphaFoldDB" id="A0A6A4HKV9"/>
<dbReference type="Proteomes" id="UP000799118">
    <property type="component" value="Unassembled WGS sequence"/>
</dbReference>
<protein>
    <recommendedName>
        <fullName evidence="3">Protein kinase domain-containing protein</fullName>
    </recommendedName>
</protein>
<dbReference type="OrthoDB" id="5404599at2759"/>
<dbReference type="EMBL" id="ML769487">
    <property type="protein sequence ID" value="KAE9398098.1"/>
    <property type="molecule type" value="Genomic_DNA"/>
</dbReference>
<gene>
    <name evidence="1" type="ORF">BT96DRAFT_995136</name>
</gene>
<accession>A0A6A4HKV9</accession>
<sequence length="197" mass="22155">MSSRILTAIDCKFSFLQLILKACITHLPDSLRRTIYDFGASLFLTLGGSQSKTHPLIHHPYVRRLPFGLVLKICSKSEGLREATALRTLEGLSRNAVNHPVFFDCVLGSLSSRDADDADNDDRTCYLIQTWIDGPRLCDVYHDYFTSDDTNRLVEDMQLQFTDLQSLTRNTNNPIICGAGGGPITDYRLPWLMEPGQ</sequence>
<proteinExistence type="predicted"/>